<proteinExistence type="predicted"/>
<dbReference type="GO" id="GO:0005524">
    <property type="term" value="F:ATP binding"/>
    <property type="evidence" value="ECO:0007669"/>
    <property type="project" value="UniProtKB-UniRule"/>
</dbReference>
<keyword evidence="6 7" id="KW-0067">ATP-binding</keyword>
<dbReference type="InterPro" id="IPR017441">
    <property type="entry name" value="Protein_kinase_ATP_BS"/>
</dbReference>
<dbReference type="PROSITE" id="PS00107">
    <property type="entry name" value="PROTEIN_KINASE_ATP"/>
    <property type="match status" value="1"/>
</dbReference>
<dbReference type="PROSITE" id="PS50011">
    <property type="entry name" value="PROTEIN_KINASE_DOM"/>
    <property type="match status" value="1"/>
</dbReference>
<evidence type="ECO:0000256" key="4">
    <source>
        <dbReference type="ARBA" id="ARBA00022741"/>
    </source>
</evidence>
<feature type="region of interest" description="Disordered" evidence="8">
    <location>
        <begin position="349"/>
        <end position="384"/>
    </location>
</feature>
<evidence type="ECO:0000259" key="10">
    <source>
        <dbReference type="PROSITE" id="PS50011"/>
    </source>
</evidence>
<keyword evidence="4 7" id="KW-0547">Nucleotide-binding</keyword>
<dbReference type="CDD" id="cd14014">
    <property type="entry name" value="STKc_PknB_like"/>
    <property type="match status" value="1"/>
</dbReference>
<protein>
    <recommendedName>
        <fullName evidence="1">non-specific serine/threonine protein kinase</fullName>
        <ecNumber evidence="1">2.7.11.1</ecNumber>
    </recommendedName>
</protein>
<reference evidence="11 12" key="1">
    <citation type="submission" date="2019-02" db="EMBL/GenBank/DDBJ databases">
        <title>Deep-cultivation of Planctomycetes and their phenomic and genomic characterization uncovers novel biology.</title>
        <authorList>
            <person name="Wiegand S."/>
            <person name="Jogler M."/>
            <person name="Boedeker C."/>
            <person name="Pinto D."/>
            <person name="Vollmers J."/>
            <person name="Rivas-Marin E."/>
            <person name="Kohn T."/>
            <person name="Peeters S.H."/>
            <person name="Heuer A."/>
            <person name="Rast P."/>
            <person name="Oberbeckmann S."/>
            <person name="Bunk B."/>
            <person name="Jeske O."/>
            <person name="Meyerdierks A."/>
            <person name="Storesund J.E."/>
            <person name="Kallscheuer N."/>
            <person name="Luecker S."/>
            <person name="Lage O.M."/>
            <person name="Pohl T."/>
            <person name="Merkel B.J."/>
            <person name="Hornburger P."/>
            <person name="Mueller R.-W."/>
            <person name="Bruemmer F."/>
            <person name="Labrenz M."/>
            <person name="Spormann A.M."/>
            <person name="Op den Camp H."/>
            <person name="Overmann J."/>
            <person name="Amann R."/>
            <person name="Jetten M.S.M."/>
            <person name="Mascher T."/>
            <person name="Medema M.H."/>
            <person name="Devos D.P."/>
            <person name="Kaster A.-K."/>
            <person name="Ovreas L."/>
            <person name="Rohde M."/>
            <person name="Galperin M.Y."/>
            <person name="Jogler C."/>
        </authorList>
    </citation>
    <scope>NUCLEOTIDE SEQUENCE [LARGE SCALE GENOMIC DNA]</scope>
    <source>
        <strain evidence="11 12">ElP</strain>
    </source>
</reference>
<sequence length="418" mass="44366">MPVTVRCPNPSCGRSNRFDESLTGQPVRCPICGERTTFSGATVEIPEAGRVGSAGTLELTTFVEGEGHRVRAGSAAPLHVGRYRVKREIGSGAFGAVYCAYDPQLDRDVALKVPHPGVLESPSAVERFLREARAAGRLRHGHIVPVFDAGVDDEGRHYIASAYVPGSTLADLLPGGPLPASRAAEIVSDLAEALDHAHELGIIHRDVKPTNVLIDASGEALLADFGLAQHRGSSNATITEVGTIMGTPGYMAPEVAAGISGDVPPASDQYSLGVVLFELLCGRRPFQGPSHVVIYRKLEEAPPSPRQFRPDLPPALESICLRALGRRPEDRFPTIGDLASSLRRWLASGDADASPPDAAAGDLPATEADPPPRPAPPPSRRRSPRISTPVRIALVTMSVWAILILGVILLIRLMVPEG</sequence>
<keyword evidence="9" id="KW-0812">Transmembrane</keyword>
<evidence type="ECO:0000256" key="2">
    <source>
        <dbReference type="ARBA" id="ARBA00022527"/>
    </source>
</evidence>
<feature type="domain" description="Protein kinase" evidence="10">
    <location>
        <begin position="83"/>
        <end position="346"/>
    </location>
</feature>
<dbReference type="OrthoDB" id="6111975at2"/>
<keyword evidence="9" id="KW-1133">Transmembrane helix</keyword>
<dbReference type="InterPro" id="IPR011009">
    <property type="entry name" value="Kinase-like_dom_sf"/>
</dbReference>
<evidence type="ECO:0000256" key="3">
    <source>
        <dbReference type="ARBA" id="ARBA00022679"/>
    </source>
</evidence>
<dbReference type="FunFam" id="1.10.510.10:FF:000021">
    <property type="entry name" value="Serine/threonine protein kinase"/>
    <property type="match status" value="1"/>
</dbReference>
<name>A0A518H5P6_9BACT</name>
<dbReference type="AlphaFoldDB" id="A0A518H5P6"/>
<feature type="binding site" evidence="7">
    <location>
        <position position="112"/>
    </location>
    <ligand>
        <name>ATP</name>
        <dbReference type="ChEBI" id="CHEBI:30616"/>
    </ligand>
</feature>
<evidence type="ECO:0000256" key="9">
    <source>
        <dbReference type="SAM" id="Phobius"/>
    </source>
</evidence>
<dbReference type="PANTHER" id="PTHR43289">
    <property type="entry name" value="MITOGEN-ACTIVATED PROTEIN KINASE KINASE KINASE 20-RELATED"/>
    <property type="match status" value="1"/>
</dbReference>
<dbReference type="GO" id="GO:0004674">
    <property type="term" value="F:protein serine/threonine kinase activity"/>
    <property type="evidence" value="ECO:0007669"/>
    <property type="project" value="UniProtKB-KW"/>
</dbReference>
<accession>A0A518H5P6</accession>
<evidence type="ECO:0000256" key="1">
    <source>
        <dbReference type="ARBA" id="ARBA00012513"/>
    </source>
</evidence>
<keyword evidence="2" id="KW-0723">Serine/threonine-protein kinase</keyword>
<evidence type="ECO:0000256" key="7">
    <source>
        <dbReference type="PROSITE-ProRule" id="PRU10141"/>
    </source>
</evidence>
<keyword evidence="5 11" id="KW-0418">Kinase</keyword>
<keyword evidence="3 11" id="KW-0808">Transferase</keyword>
<dbReference type="KEGG" id="tpla:ElP_40740"/>
<dbReference type="Pfam" id="PF00069">
    <property type="entry name" value="Pkinase"/>
    <property type="match status" value="1"/>
</dbReference>
<dbReference type="PROSITE" id="PS00108">
    <property type="entry name" value="PROTEIN_KINASE_ST"/>
    <property type="match status" value="1"/>
</dbReference>
<keyword evidence="9" id="KW-0472">Membrane</keyword>
<dbReference type="SUPFAM" id="SSF56112">
    <property type="entry name" value="Protein kinase-like (PK-like)"/>
    <property type="match status" value="1"/>
</dbReference>
<gene>
    <name evidence="11" type="primary">prkC_18</name>
    <name evidence="11" type="ORF">ElP_40740</name>
</gene>
<evidence type="ECO:0000256" key="6">
    <source>
        <dbReference type="ARBA" id="ARBA00022840"/>
    </source>
</evidence>
<dbReference type="InterPro" id="IPR008271">
    <property type="entry name" value="Ser/Thr_kinase_AS"/>
</dbReference>
<dbReference type="RefSeq" id="WP_145272249.1">
    <property type="nucleotide sequence ID" value="NZ_CP036426.1"/>
</dbReference>
<dbReference type="InterPro" id="IPR000719">
    <property type="entry name" value="Prot_kinase_dom"/>
</dbReference>
<feature type="compositionally biased region" description="Low complexity" evidence="8">
    <location>
        <begin position="349"/>
        <end position="365"/>
    </location>
</feature>
<evidence type="ECO:0000313" key="11">
    <source>
        <dbReference type="EMBL" id="QDV36160.1"/>
    </source>
</evidence>
<feature type="compositionally biased region" description="Pro residues" evidence="8">
    <location>
        <begin position="369"/>
        <end position="378"/>
    </location>
</feature>
<dbReference type="Proteomes" id="UP000317835">
    <property type="component" value="Chromosome"/>
</dbReference>
<dbReference type="EMBL" id="CP036426">
    <property type="protein sequence ID" value="QDV36160.1"/>
    <property type="molecule type" value="Genomic_DNA"/>
</dbReference>
<evidence type="ECO:0000256" key="8">
    <source>
        <dbReference type="SAM" id="MobiDB-lite"/>
    </source>
</evidence>
<organism evidence="11 12">
    <name type="scientific">Tautonia plasticadhaerens</name>
    <dbReference type="NCBI Taxonomy" id="2527974"/>
    <lineage>
        <taxon>Bacteria</taxon>
        <taxon>Pseudomonadati</taxon>
        <taxon>Planctomycetota</taxon>
        <taxon>Planctomycetia</taxon>
        <taxon>Isosphaerales</taxon>
        <taxon>Isosphaeraceae</taxon>
        <taxon>Tautonia</taxon>
    </lineage>
</organism>
<keyword evidence="12" id="KW-1185">Reference proteome</keyword>
<dbReference type="PANTHER" id="PTHR43289:SF6">
    <property type="entry name" value="SERINE_THREONINE-PROTEIN KINASE NEKL-3"/>
    <property type="match status" value="1"/>
</dbReference>
<evidence type="ECO:0000256" key="5">
    <source>
        <dbReference type="ARBA" id="ARBA00022777"/>
    </source>
</evidence>
<evidence type="ECO:0000313" key="12">
    <source>
        <dbReference type="Proteomes" id="UP000317835"/>
    </source>
</evidence>
<dbReference type="SMART" id="SM00220">
    <property type="entry name" value="S_TKc"/>
    <property type="match status" value="1"/>
</dbReference>
<dbReference type="Gene3D" id="1.10.510.10">
    <property type="entry name" value="Transferase(Phosphotransferase) domain 1"/>
    <property type="match status" value="1"/>
</dbReference>
<feature type="transmembrane region" description="Helical" evidence="9">
    <location>
        <begin position="390"/>
        <end position="415"/>
    </location>
</feature>
<dbReference type="Gene3D" id="3.30.200.20">
    <property type="entry name" value="Phosphorylase Kinase, domain 1"/>
    <property type="match status" value="1"/>
</dbReference>
<dbReference type="CDD" id="cd20335">
    <property type="entry name" value="BRcat_RBR"/>
    <property type="match status" value="1"/>
</dbReference>
<dbReference type="EC" id="2.7.11.1" evidence="1"/>